<dbReference type="InterPro" id="IPR005828">
    <property type="entry name" value="MFS_sugar_transport-like"/>
</dbReference>
<feature type="domain" description="Major facilitator superfamily (MFS) profile" evidence="8">
    <location>
        <begin position="17"/>
        <end position="493"/>
    </location>
</feature>
<dbReference type="PANTHER" id="PTHR23503:SF8">
    <property type="entry name" value="FACILITATED GLUCOSE TRANSPORTER PROTEIN 1"/>
    <property type="match status" value="1"/>
</dbReference>
<proteinExistence type="inferred from homology"/>
<evidence type="ECO:0000256" key="5">
    <source>
        <dbReference type="ARBA" id="ARBA00022989"/>
    </source>
</evidence>
<feature type="transmembrane region" description="Helical" evidence="7">
    <location>
        <begin position="77"/>
        <end position="99"/>
    </location>
</feature>
<organism evidence="9 10">
    <name type="scientific">Metschnikowia aff. pulcherrima</name>
    <dbReference type="NCBI Taxonomy" id="2163413"/>
    <lineage>
        <taxon>Eukaryota</taxon>
        <taxon>Fungi</taxon>
        <taxon>Dikarya</taxon>
        <taxon>Ascomycota</taxon>
        <taxon>Saccharomycotina</taxon>
        <taxon>Pichiomycetes</taxon>
        <taxon>Metschnikowiaceae</taxon>
        <taxon>Metschnikowia</taxon>
    </lineage>
</organism>
<name>A0A4P6XVM2_9ASCO</name>
<feature type="transmembrane region" description="Helical" evidence="7">
    <location>
        <begin position="136"/>
        <end position="157"/>
    </location>
</feature>
<feature type="transmembrane region" description="Helical" evidence="7">
    <location>
        <begin position="194"/>
        <end position="216"/>
    </location>
</feature>
<dbReference type="STRING" id="2163413.A0A4P6XVM2"/>
<keyword evidence="10" id="KW-1185">Reference proteome</keyword>
<dbReference type="InterPro" id="IPR020846">
    <property type="entry name" value="MFS_dom"/>
</dbReference>
<sequence length="507" mass="55369">MSSPNTEHKITWSLVWATLVSCMSTLQFGFHLAVFNAPQAILSCHKSIPGPFPSYADTFWGHLNLDQCIRMSPTSTAYINTMFTLGGLISSTIVGFRTVNGNFGRKHLQKISAFTFFLGSALISISKNVFCLESGRLLTGFAAGSSMVTAPILVSELTPYNHRGLMGSLLQFGVAIGILFAQLIAFLWSNDQQWRNLFVAGAFLGLLQFALMFTTVESPKWLIMERGDVSGASEILHSVRTNKLATRHEINHYRSLSSVEPSRNPETAHLLKSQGEIASSPFVDTIGADPQPEPATSSFANYVSQAKYRKEWIAVTIIMTAQQLCGMNAITFYGVSVLSNVVPASTNVLILTSSLALTNVVSALAVSPFIDKWGRKPFLLLSVGCMATCSVVISAGLIQQKNAIAALGCFGFVVAYSIGLGQIPFLMVSELSSSEAVGVAQSFGTSLNWMANICVAFMFPILQELLHGWVFFVFFVLGVFYFGAISWYVPETRGKAEYHEIWHDFVS</sequence>
<feature type="transmembrane region" description="Helical" evidence="7">
    <location>
        <begin position="312"/>
        <end position="335"/>
    </location>
</feature>
<gene>
    <name evidence="9" type="primary">MPUL0E05430</name>
    <name evidence="9" type="ORF">METSCH_E05430</name>
</gene>
<comment type="similarity">
    <text evidence="2">Belongs to the major facilitator superfamily. Sugar transporter (TC 2.A.1.1) family.</text>
</comment>
<keyword evidence="3" id="KW-0813">Transport</keyword>
<feature type="transmembrane region" description="Helical" evidence="7">
    <location>
        <begin position="169"/>
        <end position="188"/>
    </location>
</feature>
<dbReference type="InterPro" id="IPR045263">
    <property type="entry name" value="GLUT"/>
</dbReference>
<evidence type="ECO:0000256" key="6">
    <source>
        <dbReference type="ARBA" id="ARBA00023136"/>
    </source>
</evidence>
<dbReference type="InterPro" id="IPR003663">
    <property type="entry name" value="Sugar/inositol_transpt"/>
</dbReference>
<feature type="transmembrane region" description="Helical" evidence="7">
    <location>
        <begin position="111"/>
        <end position="130"/>
    </location>
</feature>
<feature type="transmembrane region" description="Helical" evidence="7">
    <location>
        <begin position="404"/>
        <end position="427"/>
    </location>
</feature>
<evidence type="ECO:0000256" key="3">
    <source>
        <dbReference type="ARBA" id="ARBA00022448"/>
    </source>
</evidence>
<keyword evidence="4 7" id="KW-0812">Transmembrane</keyword>
<evidence type="ECO:0000256" key="2">
    <source>
        <dbReference type="ARBA" id="ARBA00010992"/>
    </source>
</evidence>
<dbReference type="GO" id="GO:0016020">
    <property type="term" value="C:membrane"/>
    <property type="evidence" value="ECO:0007669"/>
    <property type="project" value="UniProtKB-SubCell"/>
</dbReference>
<keyword evidence="9" id="KW-0762">Sugar transport</keyword>
<dbReference type="Gene3D" id="1.20.1250.20">
    <property type="entry name" value="MFS general substrate transporter like domains"/>
    <property type="match status" value="1"/>
</dbReference>
<dbReference type="Pfam" id="PF00083">
    <property type="entry name" value="Sugar_tr"/>
    <property type="match status" value="1"/>
</dbReference>
<dbReference type="PANTHER" id="PTHR23503">
    <property type="entry name" value="SOLUTE CARRIER FAMILY 2"/>
    <property type="match status" value="1"/>
</dbReference>
<dbReference type="PROSITE" id="PS50850">
    <property type="entry name" value="MFS"/>
    <property type="match status" value="1"/>
</dbReference>
<comment type="subcellular location">
    <subcellularLocation>
        <location evidence="1">Membrane</location>
        <topology evidence="1">Multi-pass membrane protein</topology>
    </subcellularLocation>
</comment>
<feature type="transmembrane region" description="Helical" evidence="7">
    <location>
        <begin position="439"/>
        <end position="462"/>
    </location>
</feature>
<evidence type="ECO:0000256" key="1">
    <source>
        <dbReference type="ARBA" id="ARBA00004141"/>
    </source>
</evidence>
<dbReference type="PRINTS" id="PR00171">
    <property type="entry name" value="SUGRTRNSPORT"/>
</dbReference>
<evidence type="ECO:0000256" key="7">
    <source>
        <dbReference type="SAM" id="Phobius"/>
    </source>
</evidence>
<reference evidence="10" key="1">
    <citation type="submission" date="2019-03" db="EMBL/GenBank/DDBJ databases">
        <title>Snf2 controls pulcherriminic acid biosynthesis and connects pigmentation and antifungal activity of the yeast Metschnikowia pulcherrima.</title>
        <authorList>
            <person name="Gore-Lloyd D."/>
            <person name="Sumann I."/>
            <person name="Brachmann A.O."/>
            <person name="Schneeberger K."/>
            <person name="Ortiz-Merino R.A."/>
            <person name="Moreno-Beltran M."/>
            <person name="Schlaefli M."/>
            <person name="Kirner P."/>
            <person name="Santos Kron A."/>
            <person name="Wolfe K.H."/>
            <person name="Piel J."/>
            <person name="Ahrens C.H."/>
            <person name="Henk D."/>
            <person name="Freimoser F.M."/>
        </authorList>
    </citation>
    <scope>NUCLEOTIDE SEQUENCE [LARGE SCALE GENOMIC DNA]</scope>
    <source>
        <strain evidence="10">APC 1.2</strain>
    </source>
</reference>
<feature type="transmembrane region" description="Helical" evidence="7">
    <location>
        <begin position="347"/>
        <end position="366"/>
    </location>
</feature>
<feature type="transmembrane region" description="Helical" evidence="7">
    <location>
        <begin position="12"/>
        <end position="33"/>
    </location>
</feature>
<protein>
    <submittedName>
        <fullName evidence="9">Sugar transporter</fullName>
    </submittedName>
</protein>
<dbReference type="PROSITE" id="PS00216">
    <property type="entry name" value="SUGAR_TRANSPORT_1"/>
    <property type="match status" value="1"/>
</dbReference>
<keyword evidence="5 7" id="KW-1133">Transmembrane helix</keyword>
<accession>A0A4P6XVM2</accession>
<feature type="transmembrane region" description="Helical" evidence="7">
    <location>
        <begin position="468"/>
        <end position="489"/>
    </location>
</feature>
<evidence type="ECO:0000313" key="9">
    <source>
        <dbReference type="EMBL" id="QBM90298.1"/>
    </source>
</evidence>
<dbReference type="InterPro" id="IPR005829">
    <property type="entry name" value="Sugar_transporter_CS"/>
</dbReference>
<dbReference type="SUPFAM" id="SSF103473">
    <property type="entry name" value="MFS general substrate transporter"/>
    <property type="match status" value="1"/>
</dbReference>
<feature type="transmembrane region" description="Helical" evidence="7">
    <location>
        <begin position="378"/>
        <end position="398"/>
    </location>
</feature>
<dbReference type="GO" id="GO:0015149">
    <property type="term" value="F:hexose transmembrane transporter activity"/>
    <property type="evidence" value="ECO:0007669"/>
    <property type="project" value="TreeGrafter"/>
</dbReference>
<dbReference type="AlphaFoldDB" id="A0A4P6XVM2"/>
<evidence type="ECO:0000259" key="8">
    <source>
        <dbReference type="PROSITE" id="PS50850"/>
    </source>
</evidence>
<keyword evidence="6 7" id="KW-0472">Membrane</keyword>
<dbReference type="Proteomes" id="UP000292447">
    <property type="component" value="Chromosome V"/>
</dbReference>
<dbReference type="PROSITE" id="PS00217">
    <property type="entry name" value="SUGAR_TRANSPORT_2"/>
    <property type="match status" value="1"/>
</dbReference>
<dbReference type="InterPro" id="IPR036259">
    <property type="entry name" value="MFS_trans_sf"/>
</dbReference>
<evidence type="ECO:0000256" key="4">
    <source>
        <dbReference type="ARBA" id="ARBA00022692"/>
    </source>
</evidence>
<dbReference type="EMBL" id="CP034460">
    <property type="protein sequence ID" value="QBM90298.1"/>
    <property type="molecule type" value="Genomic_DNA"/>
</dbReference>
<evidence type="ECO:0000313" key="10">
    <source>
        <dbReference type="Proteomes" id="UP000292447"/>
    </source>
</evidence>